<organism evidence="4">
    <name type="scientific">Amblyomma parvum</name>
    <name type="common">South American tick</name>
    <dbReference type="NCBI Taxonomy" id="251391"/>
    <lineage>
        <taxon>Eukaryota</taxon>
        <taxon>Metazoa</taxon>
        <taxon>Ecdysozoa</taxon>
        <taxon>Arthropoda</taxon>
        <taxon>Chelicerata</taxon>
        <taxon>Arachnida</taxon>
        <taxon>Acari</taxon>
        <taxon>Parasitiformes</taxon>
        <taxon>Ixodida</taxon>
        <taxon>Ixodoidea</taxon>
        <taxon>Ixodidae</taxon>
        <taxon>Amblyomminae</taxon>
        <taxon>Amblyomma</taxon>
    </lineage>
</organism>
<accession>A0A023FUU7</accession>
<evidence type="ECO:0000313" key="4">
    <source>
        <dbReference type="EMBL" id="JAC25254.1"/>
    </source>
</evidence>
<dbReference type="EMBL" id="GBBL01002066">
    <property type="protein sequence ID" value="JAC25254.1"/>
    <property type="molecule type" value="mRNA"/>
</dbReference>
<dbReference type="PANTHER" id="PTHR11545:SF2">
    <property type="entry name" value="LARGE RIBOSOMAL SUBUNIT PROTEIN UL13M"/>
    <property type="match status" value="1"/>
</dbReference>
<keyword evidence="3" id="KW-0687">Ribonucleoprotein</keyword>
<dbReference type="GO" id="GO:0006412">
    <property type="term" value="P:translation"/>
    <property type="evidence" value="ECO:0007669"/>
    <property type="project" value="InterPro"/>
</dbReference>
<dbReference type="GO" id="GO:0017148">
    <property type="term" value="P:negative regulation of translation"/>
    <property type="evidence" value="ECO:0007669"/>
    <property type="project" value="TreeGrafter"/>
</dbReference>
<evidence type="ECO:0000256" key="3">
    <source>
        <dbReference type="ARBA" id="ARBA00023274"/>
    </source>
</evidence>
<protein>
    <submittedName>
        <fullName evidence="4">Putative ribosomal protein l13</fullName>
    </submittedName>
</protein>
<proteinExistence type="evidence at transcript level"/>
<dbReference type="HAMAP" id="MF_01366">
    <property type="entry name" value="Ribosomal_uL13"/>
    <property type="match status" value="1"/>
</dbReference>
<reference evidence="4" key="1">
    <citation type="submission" date="2014-03" db="EMBL/GenBank/DDBJ databases">
        <title>The sialotranscriptome of Amblyomma triste, Amblyomma parvum and Amblyomma cajennense ticks, uncovered by 454-based RNA-seq.</title>
        <authorList>
            <person name="Garcia G.R."/>
            <person name="Gardinassi L.G."/>
            <person name="Ribeiro J.M."/>
            <person name="Anatrielo E."/>
            <person name="Ferreira B.R."/>
            <person name="Moreira H.N."/>
            <person name="Mafra C."/>
            <person name="Olegario M.M."/>
            <person name="Szabo P.J."/>
            <person name="Miranda-Santos I.K."/>
            <person name="Maruyama S.R."/>
        </authorList>
    </citation>
    <scope>NUCLEOTIDE SEQUENCE</scope>
    <source>
        <strain evidence="4">Araguapaz</strain>
        <tissue evidence="4">Salivary glands</tissue>
    </source>
</reference>
<dbReference type="PIRSF" id="PIRSF002181">
    <property type="entry name" value="Ribosomal_L13"/>
    <property type="match status" value="1"/>
</dbReference>
<name>A0A023FUU7_AMBPA</name>
<dbReference type="InterPro" id="IPR005822">
    <property type="entry name" value="Ribosomal_uL13"/>
</dbReference>
<dbReference type="AlphaFoldDB" id="A0A023FUU7"/>
<evidence type="ECO:0000256" key="1">
    <source>
        <dbReference type="ARBA" id="ARBA00006227"/>
    </source>
</evidence>
<dbReference type="GO" id="GO:0003735">
    <property type="term" value="F:structural constituent of ribosome"/>
    <property type="evidence" value="ECO:0007669"/>
    <property type="project" value="InterPro"/>
</dbReference>
<dbReference type="GO" id="GO:0005762">
    <property type="term" value="C:mitochondrial large ribosomal subunit"/>
    <property type="evidence" value="ECO:0007669"/>
    <property type="project" value="TreeGrafter"/>
</dbReference>
<dbReference type="PANTHER" id="PTHR11545">
    <property type="entry name" value="RIBOSOMAL PROTEIN L13"/>
    <property type="match status" value="1"/>
</dbReference>
<dbReference type="InterPro" id="IPR005823">
    <property type="entry name" value="Ribosomal_uL13_bac-type"/>
</dbReference>
<dbReference type="Pfam" id="PF00572">
    <property type="entry name" value="Ribosomal_L13"/>
    <property type="match status" value="1"/>
</dbReference>
<evidence type="ECO:0000256" key="2">
    <source>
        <dbReference type="ARBA" id="ARBA00022980"/>
    </source>
</evidence>
<keyword evidence="2 4" id="KW-0689">Ribosomal protein</keyword>
<dbReference type="CDD" id="cd00392">
    <property type="entry name" value="Ribosomal_L13"/>
    <property type="match status" value="1"/>
</dbReference>
<sequence length="181" mass="21646">MSALSNFKRVQQWATFTRRWLLYDARWQNPFQSAEMISDVLQGKHKPIFFPTNDCGDHVVVVNCKEIAMPWYEWKYRMYYHDTRFAGGRSWTPAWQVQDKNATKVLWKAVYRALPGDLRRRPLMARLHLFPDDQVPHDIMQNISGQLSQLREVPKKLAEYSEEELSEFPKIFDYPDDYVIR</sequence>
<dbReference type="Gene3D" id="3.90.1180.10">
    <property type="entry name" value="Ribosomal protein L13"/>
    <property type="match status" value="1"/>
</dbReference>
<comment type="similarity">
    <text evidence="1">Belongs to the universal ribosomal protein uL13 family.</text>
</comment>
<dbReference type="FunFam" id="3.90.1180.10:FF:000005">
    <property type="entry name" value="39S ribosomal protein L13, mitochondrial"/>
    <property type="match status" value="1"/>
</dbReference>
<dbReference type="InterPro" id="IPR036899">
    <property type="entry name" value="Ribosomal_uL13_sf"/>
</dbReference>
<dbReference type="GO" id="GO:0003729">
    <property type="term" value="F:mRNA binding"/>
    <property type="evidence" value="ECO:0007669"/>
    <property type="project" value="TreeGrafter"/>
</dbReference>
<dbReference type="SUPFAM" id="SSF52161">
    <property type="entry name" value="Ribosomal protein L13"/>
    <property type="match status" value="1"/>
</dbReference>